<gene>
    <name evidence="1" type="ORF">GCM10011511_01620</name>
</gene>
<evidence type="ECO:0000313" key="2">
    <source>
        <dbReference type="Proteomes" id="UP000607559"/>
    </source>
</evidence>
<dbReference type="EMBL" id="BMJC01000001">
    <property type="protein sequence ID" value="GGA82323.1"/>
    <property type="molecule type" value="Genomic_DNA"/>
</dbReference>
<sequence length="376" mass="43406">MENHLHIVCLDVPYPVDYGGVFDLFHKIRFLSQAGVKIHLHCFEYGRGPQPVLNDYCVEVNYYARHEGHKGFSHRLPYIVCSRSNGKLLDRLLRDDYPILLEGIHCTYLLNDERFDNRKIILRLHNVEYQYYRQLYQSEKSLLKKIYYLHESNLLRQYEHRIAGKVKILAVSEKDSESYRREFGATDIETLPVFLPFQQVQSKEGTGCFCLYHGNLSVAENEQVAVWLLKKVFSYLEMPFIITGKNPSARLERLVEQYPHTCLLPNPSEAELQDLISKAQVNILPSFNCTGVKLKLLNALFNGRHCIVNKAAVDCTGLEGVCHVASGADDVRCLITRLYAQPFLWQEIENRKKVLEGIYDLQETGEKLLHALALTQ</sequence>
<evidence type="ECO:0008006" key="3">
    <source>
        <dbReference type="Google" id="ProtNLM"/>
    </source>
</evidence>
<organism evidence="1 2">
    <name type="scientific">Puia dinghuensis</name>
    <dbReference type="NCBI Taxonomy" id="1792502"/>
    <lineage>
        <taxon>Bacteria</taxon>
        <taxon>Pseudomonadati</taxon>
        <taxon>Bacteroidota</taxon>
        <taxon>Chitinophagia</taxon>
        <taxon>Chitinophagales</taxon>
        <taxon>Chitinophagaceae</taxon>
        <taxon>Puia</taxon>
    </lineage>
</organism>
<dbReference type="Gene3D" id="3.40.50.2000">
    <property type="entry name" value="Glycogen Phosphorylase B"/>
    <property type="match status" value="1"/>
</dbReference>
<dbReference type="SUPFAM" id="SSF53756">
    <property type="entry name" value="UDP-Glycosyltransferase/glycogen phosphorylase"/>
    <property type="match status" value="1"/>
</dbReference>
<reference evidence="1" key="2">
    <citation type="submission" date="2020-09" db="EMBL/GenBank/DDBJ databases">
        <authorList>
            <person name="Sun Q."/>
            <person name="Zhou Y."/>
        </authorList>
    </citation>
    <scope>NUCLEOTIDE SEQUENCE</scope>
    <source>
        <strain evidence="1">CGMCC 1.15448</strain>
    </source>
</reference>
<name>A0A8J2U6U8_9BACT</name>
<dbReference type="RefSeq" id="WP_188927553.1">
    <property type="nucleotide sequence ID" value="NZ_BMJC01000001.1"/>
</dbReference>
<accession>A0A8J2U6U8</accession>
<evidence type="ECO:0000313" key="1">
    <source>
        <dbReference type="EMBL" id="GGA82323.1"/>
    </source>
</evidence>
<keyword evidence="2" id="KW-1185">Reference proteome</keyword>
<proteinExistence type="predicted"/>
<comment type="caution">
    <text evidence="1">The sequence shown here is derived from an EMBL/GenBank/DDBJ whole genome shotgun (WGS) entry which is preliminary data.</text>
</comment>
<protein>
    <recommendedName>
        <fullName evidence="3">Mannosyltransferase</fullName>
    </recommendedName>
</protein>
<reference evidence="1" key="1">
    <citation type="journal article" date="2014" name="Int. J. Syst. Evol. Microbiol.">
        <title>Complete genome sequence of Corynebacterium casei LMG S-19264T (=DSM 44701T), isolated from a smear-ripened cheese.</title>
        <authorList>
            <consortium name="US DOE Joint Genome Institute (JGI-PGF)"/>
            <person name="Walter F."/>
            <person name="Albersmeier A."/>
            <person name="Kalinowski J."/>
            <person name="Ruckert C."/>
        </authorList>
    </citation>
    <scope>NUCLEOTIDE SEQUENCE</scope>
    <source>
        <strain evidence="1">CGMCC 1.15448</strain>
    </source>
</reference>
<dbReference type="AlphaFoldDB" id="A0A8J2U6U8"/>
<dbReference type="Proteomes" id="UP000607559">
    <property type="component" value="Unassembled WGS sequence"/>
</dbReference>